<dbReference type="EMBL" id="LAZR01013457">
    <property type="protein sequence ID" value="KKM21882.1"/>
    <property type="molecule type" value="Genomic_DNA"/>
</dbReference>
<accession>A0A0F9I2V4</accession>
<proteinExistence type="predicted"/>
<dbReference type="AlphaFoldDB" id="A0A0F9I2V4"/>
<evidence type="ECO:0000313" key="1">
    <source>
        <dbReference type="EMBL" id="KKM21882.1"/>
    </source>
</evidence>
<protein>
    <submittedName>
        <fullName evidence="1">Uncharacterized protein</fullName>
    </submittedName>
</protein>
<name>A0A0F9I2V4_9ZZZZ</name>
<gene>
    <name evidence="1" type="ORF">LCGC14_1630930</name>
</gene>
<comment type="caution">
    <text evidence="1">The sequence shown here is derived from an EMBL/GenBank/DDBJ whole genome shotgun (WGS) entry which is preliminary data.</text>
</comment>
<reference evidence="1" key="1">
    <citation type="journal article" date="2015" name="Nature">
        <title>Complex archaea that bridge the gap between prokaryotes and eukaryotes.</title>
        <authorList>
            <person name="Spang A."/>
            <person name="Saw J.H."/>
            <person name="Jorgensen S.L."/>
            <person name="Zaremba-Niedzwiedzka K."/>
            <person name="Martijn J."/>
            <person name="Lind A.E."/>
            <person name="van Eijk R."/>
            <person name="Schleper C."/>
            <person name="Guy L."/>
            <person name="Ettema T.J."/>
        </authorList>
    </citation>
    <scope>NUCLEOTIDE SEQUENCE</scope>
</reference>
<organism evidence="1">
    <name type="scientific">marine sediment metagenome</name>
    <dbReference type="NCBI Taxonomy" id="412755"/>
    <lineage>
        <taxon>unclassified sequences</taxon>
        <taxon>metagenomes</taxon>
        <taxon>ecological metagenomes</taxon>
    </lineage>
</organism>
<sequence>MDVKEILAYVCFAGLDDSPATEALELKSSPPPGLLNGILPLNLSQKAEKIGQQIQYRLSNPTGAHLIVYQVRR</sequence>